<keyword evidence="4" id="KW-0547">Nucleotide-binding</keyword>
<keyword evidence="5" id="KW-0067">ATP-binding</keyword>
<feature type="domain" description="Tr-type G" evidence="7">
    <location>
        <begin position="9"/>
        <end position="224"/>
    </location>
</feature>
<sequence>MSATATEQNTQVRIATIGSVDDGKSTLIGRLLHDSKGIFEDQLSAVSKASRRYGDGSFNLALLTDGLRAEREQGITIDVAYRYFATPKRSFVLADTPGHAQFTRNMVTGASVSDIAIVLVDARHGVVEQTRRHVSIAALLGVSHLILAVNKMDLVEWSESAFDEVVTDVAEILTTLESSVPLHAIPICATDGQNVVEKSVEASWYQGPSVLDLLETLDVAPVPTVGARLAVQWTLREHGGSDYRGYAGRLEGGVLRVGDAVTVHPKGNTSVVTGLTRAGSPTEIAVPGDAIAIELADDLDVGKFDVIVASAAVQPLDATNIVADVCWLVDTELKVGDSLIVRHPSGEAHGKVARILHRLDLDTLKNSSTDTLVLNDIARVAIQLKTPLVVDAYNSNRVGGSAIAIDPVTNATIGALMVVGQEDDRSLTPTKKASSTTTSPKKGVRGFVKDFFTLKVNEEF</sequence>
<dbReference type="InterPro" id="IPR054696">
    <property type="entry name" value="GTP-eEF1A_C"/>
</dbReference>
<dbReference type="GO" id="GO:0004781">
    <property type="term" value="F:sulfate adenylyltransferase (ATP) activity"/>
    <property type="evidence" value="ECO:0007669"/>
    <property type="project" value="UniProtKB-EC"/>
</dbReference>
<evidence type="ECO:0000256" key="1">
    <source>
        <dbReference type="ARBA" id="ARBA00012391"/>
    </source>
</evidence>
<dbReference type="PROSITE" id="PS51722">
    <property type="entry name" value="G_TR_2"/>
    <property type="match status" value="1"/>
</dbReference>
<organism evidence="8">
    <name type="scientific">freshwater metagenome</name>
    <dbReference type="NCBI Taxonomy" id="449393"/>
    <lineage>
        <taxon>unclassified sequences</taxon>
        <taxon>metagenomes</taxon>
        <taxon>ecological metagenomes</taxon>
    </lineage>
</organism>
<dbReference type="AlphaFoldDB" id="A0A6J6KFH9"/>
<evidence type="ECO:0000256" key="5">
    <source>
        <dbReference type="ARBA" id="ARBA00022840"/>
    </source>
</evidence>
<dbReference type="CDD" id="cd04095">
    <property type="entry name" value="CysN_NoDQ_III"/>
    <property type="match status" value="1"/>
</dbReference>
<name>A0A6J6KFH9_9ZZZZ</name>
<dbReference type="NCBIfam" id="TIGR00231">
    <property type="entry name" value="small_GTP"/>
    <property type="match status" value="1"/>
</dbReference>
<dbReference type="InterPro" id="IPR005225">
    <property type="entry name" value="Small_GTP-bd"/>
</dbReference>
<reference evidence="8" key="1">
    <citation type="submission" date="2020-05" db="EMBL/GenBank/DDBJ databases">
        <authorList>
            <person name="Chiriac C."/>
            <person name="Salcher M."/>
            <person name="Ghai R."/>
            <person name="Kavagutti S V."/>
        </authorList>
    </citation>
    <scope>NUCLEOTIDE SEQUENCE</scope>
</reference>
<dbReference type="InterPro" id="IPR050100">
    <property type="entry name" value="TRAFAC_GTPase_members"/>
</dbReference>
<evidence type="ECO:0000259" key="7">
    <source>
        <dbReference type="PROSITE" id="PS51722"/>
    </source>
</evidence>
<gene>
    <name evidence="8" type="ORF">UFOPK2214_00400</name>
</gene>
<dbReference type="InterPro" id="IPR031157">
    <property type="entry name" value="G_TR_CS"/>
</dbReference>
<dbReference type="GO" id="GO:0003924">
    <property type="term" value="F:GTPase activity"/>
    <property type="evidence" value="ECO:0007669"/>
    <property type="project" value="InterPro"/>
</dbReference>
<dbReference type="SUPFAM" id="SSF52540">
    <property type="entry name" value="P-loop containing nucleoside triphosphate hydrolases"/>
    <property type="match status" value="1"/>
</dbReference>
<dbReference type="SUPFAM" id="SSF50465">
    <property type="entry name" value="EF-Tu/eEF-1alpha/eIF2-gamma C-terminal domain"/>
    <property type="match status" value="1"/>
</dbReference>
<keyword evidence="3" id="KW-0548">Nucleotidyltransferase</keyword>
<dbReference type="Pfam" id="PF00009">
    <property type="entry name" value="GTP_EFTU"/>
    <property type="match status" value="1"/>
</dbReference>
<dbReference type="GO" id="GO:0005525">
    <property type="term" value="F:GTP binding"/>
    <property type="evidence" value="ECO:0007669"/>
    <property type="project" value="UniProtKB-KW"/>
</dbReference>
<dbReference type="InterPro" id="IPR041757">
    <property type="entry name" value="CysN_GTP-bd"/>
</dbReference>
<dbReference type="InterPro" id="IPR044139">
    <property type="entry name" value="CysN_NoDQ_III"/>
</dbReference>
<evidence type="ECO:0000256" key="6">
    <source>
        <dbReference type="ARBA" id="ARBA00023134"/>
    </source>
</evidence>
<dbReference type="SUPFAM" id="SSF50447">
    <property type="entry name" value="Translation proteins"/>
    <property type="match status" value="1"/>
</dbReference>
<dbReference type="InterPro" id="IPR027417">
    <property type="entry name" value="P-loop_NTPase"/>
</dbReference>
<keyword evidence="2" id="KW-0808">Transferase</keyword>
<dbReference type="PROSITE" id="PS00301">
    <property type="entry name" value="G_TR_1"/>
    <property type="match status" value="1"/>
</dbReference>
<accession>A0A6J6KFH9</accession>
<dbReference type="EMBL" id="CAEZWJ010000008">
    <property type="protein sequence ID" value="CAB4648282.1"/>
    <property type="molecule type" value="Genomic_DNA"/>
</dbReference>
<evidence type="ECO:0000313" key="8">
    <source>
        <dbReference type="EMBL" id="CAB4648282.1"/>
    </source>
</evidence>
<dbReference type="NCBIfam" id="TIGR02034">
    <property type="entry name" value="CysN"/>
    <property type="match status" value="1"/>
</dbReference>
<dbReference type="GO" id="GO:0005524">
    <property type="term" value="F:ATP binding"/>
    <property type="evidence" value="ECO:0007669"/>
    <property type="project" value="UniProtKB-KW"/>
</dbReference>
<dbReference type="GO" id="GO:0006790">
    <property type="term" value="P:sulfur compound metabolic process"/>
    <property type="evidence" value="ECO:0007669"/>
    <property type="project" value="InterPro"/>
</dbReference>
<evidence type="ECO:0000256" key="4">
    <source>
        <dbReference type="ARBA" id="ARBA00022741"/>
    </source>
</evidence>
<protein>
    <recommendedName>
        <fullName evidence="1">sulfate adenylyltransferase</fullName>
        <ecNumber evidence="1">2.7.7.4</ecNumber>
    </recommendedName>
</protein>
<dbReference type="InterPro" id="IPR000795">
    <property type="entry name" value="T_Tr_GTP-bd_dom"/>
</dbReference>
<dbReference type="InterPro" id="IPR009000">
    <property type="entry name" value="Transl_B-barrel_sf"/>
</dbReference>
<keyword evidence="6" id="KW-0342">GTP-binding</keyword>
<proteinExistence type="predicted"/>
<dbReference type="Pfam" id="PF22594">
    <property type="entry name" value="GTP-eEF1A_C"/>
    <property type="match status" value="1"/>
</dbReference>
<dbReference type="Gene3D" id="3.40.50.300">
    <property type="entry name" value="P-loop containing nucleotide triphosphate hydrolases"/>
    <property type="match status" value="1"/>
</dbReference>
<dbReference type="FunFam" id="3.40.50.300:FF:000119">
    <property type="entry name" value="Sulfate adenylyltransferase subunit 1"/>
    <property type="match status" value="1"/>
</dbReference>
<evidence type="ECO:0000256" key="2">
    <source>
        <dbReference type="ARBA" id="ARBA00022679"/>
    </source>
</evidence>
<dbReference type="InterPro" id="IPR011779">
    <property type="entry name" value="SO4_adenylTrfase_lsu"/>
</dbReference>
<dbReference type="PANTHER" id="PTHR23115">
    <property type="entry name" value="TRANSLATION FACTOR"/>
    <property type="match status" value="1"/>
</dbReference>
<dbReference type="InterPro" id="IPR009001">
    <property type="entry name" value="Transl_elong_EF1A/Init_IF2_C"/>
</dbReference>
<dbReference type="PRINTS" id="PR00315">
    <property type="entry name" value="ELONGATNFCT"/>
</dbReference>
<evidence type="ECO:0000256" key="3">
    <source>
        <dbReference type="ARBA" id="ARBA00022695"/>
    </source>
</evidence>
<dbReference type="CDD" id="cd04166">
    <property type="entry name" value="CysN_ATPS"/>
    <property type="match status" value="1"/>
</dbReference>
<dbReference type="Gene3D" id="2.40.30.10">
    <property type="entry name" value="Translation factors"/>
    <property type="match status" value="2"/>
</dbReference>
<dbReference type="EC" id="2.7.7.4" evidence="1"/>